<dbReference type="PANTHER" id="PTHR42690:SF1">
    <property type="entry name" value="THREONINE SYNTHASE-LIKE 2"/>
    <property type="match status" value="1"/>
</dbReference>
<feature type="non-terminal residue" evidence="2">
    <location>
        <position position="103"/>
    </location>
</feature>
<dbReference type="Pfam" id="PF14821">
    <property type="entry name" value="Thr_synth_N"/>
    <property type="match status" value="1"/>
</dbReference>
<dbReference type="Gene3D" id="3.90.1380.10">
    <property type="entry name" value="Threonine synthase, N-terminal domain"/>
    <property type="match status" value="1"/>
</dbReference>
<dbReference type="GO" id="GO:0004795">
    <property type="term" value="F:threonine synthase activity"/>
    <property type="evidence" value="ECO:0007669"/>
    <property type="project" value="TreeGrafter"/>
</dbReference>
<organism evidence="2">
    <name type="scientific">marine metagenome</name>
    <dbReference type="NCBI Taxonomy" id="408172"/>
    <lineage>
        <taxon>unclassified sequences</taxon>
        <taxon>metagenomes</taxon>
        <taxon>ecological metagenomes</taxon>
    </lineage>
</organism>
<proteinExistence type="predicted"/>
<dbReference type="AlphaFoldDB" id="A0A382WNS6"/>
<dbReference type="InterPro" id="IPR029144">
    <property type="entry name" value="Thr_synth_N"/>
</dbReference>
<sequence length="103" mass="11293">MQFISTRQGSGVSLETAIMSGTAPDGGLYVPEKLPNFEPDALMQIDTINKLAEHLMGPFFEGSTLKNQLGEICNEAFSFPTRLQPIENKARDPLSVLELFHGP</sequence>
<evidence type="ECO:0000313" key="2">
    <source>
        <dbReference type="EMBL" id="SVD60309.1"/>
    </source>
</evidence>
<dbReference type="EMBL" id="UINC01161238">
    <property type="protein sequence ID" value="SVD60309.1"/>
    <property type="molecule type" value="Genomic_DNA"/>
</dbReference>
<dbReference type="SUPFAM" id="SSF53686">
    <property type="entry name" value="Tryptophan synthase beta subunit-like PLP-dependent enzymes"/>
    <property type="match status" value="1"/>
</dbReference>
<dbReference type="InterPro" id="IPR036052">
    <property type="entry name" value="TrpB-like_PALP_sf"/>
</dbReference>
<dbReference type="InterPro" id="IPR037158">
    <property type="entry name" value="Thr_synth_N_sf"/>
</dbReference>
<dbReference type="InterPro" id="IPR051166">
    <property type="entry name" value="Threonine_Synthase"/>
</dbReference>
<dbReference type="PANTHER" id="PTHR42690">
    <property type="entry name" value="THREONINE SYNTHASE FAMILY MEMBER"/>
    <property type="match status" value="1"/>
</dbReference>
<protein>
    <recommendedName>
        <fullName evidence="1">Threonine synthase N-terminal domain-containing protein</fullName>
    </recommendedName>
</protein>
<accession>A0A382WNS6</accession>
<feature type="domain" description="Threonine synthase N-terminal" evidence="1">
    <location>
        <begin position="2"/>
        <end position="77"/>
    </location>
</feature>
<evidence type="ECO:0000259" key="1">
    <source>
        <dbReference type="Pfam" id="PF14821"/>
    </source>
</evidence>
<name>A0A382WNS6_9ZZZZ</name>
<reference evidence="2" key="1">
    <citation type="submission" date="2018-05" db="EMBL/GenBank/DDBJ databases">
        <authorList>
            <person name="Lanie J.A."/>
            <person name="Ng W.-L."/>
            <person name="Kazmierczak K.M."/>
            <person name="Andrzejewski T.M."/>
            <person name="Davidsen T.M."/>
            <person name="Wayne K.J."/>
            <person name="Tettelin H."/>
            <person name="Glass J.I."/>
            <person name="Rusch D."/>
            <person name="Podicherti R."/>
            <person name="Tsui H.-C.T."/>
            <person name="Winkler M.E."/>
        </authorList>
    </citation>
    <scope>NUCLEOTIDE SEQUENCE</scope>
</reference>
<gene>
    <name evidence="2" type="ORF">METZ01_LOCUS413163</name>
</gene>
<dbReference type="GO" id="GO:0009088">
    <property type="term" value="P:threonine biosynthetic process"/>
    <property type="evidence" value="ECO:0007669"/>
    <property type="project" value="TreeGrafter"/>
</dbReference>